<comment type="caution">
    <text evidence="2">The sequence shown here is derived from an EMBL/GenBank/DDBJ whole genome shotgun (WGS) entry which is preliminary data.</text>
</comment>
<keyword evidence="3" id="KW-1185">Reference proteome</keyword>
<gene>
    <name evidence="2" type="ORF">SLS55_005414</name>
</gene>
<organism evidence="2 3">
    <name type="scientific">Diplodia seriata</name>
    <dbReference type="NCBI Taxonomy" id="420778"/>
    <lineage>
        <taxon>Eukaryota</taxon>
        <taxon>Fungi</taxon>
        <taxon>Dikarya</taxon>
        <taxon>Ascomycota</taxon>
        <taxon>Pezizomycotina</taxon>
        <taxon>Dothideomycetes</taxon>
        <taxon>Dothideomycetes incertae sedis</taxon>
        <taxon>Botryosphaeriales</taxon>
        <taxon>Botryosphaeriaceae</taxon>
        <taxon>Diplodia</taxon>
    </lineage>
</organism>
<evidence type="ECO:0008006" key="4">
    <source>
        <dbReference type="Google" id="ProtNLM"/>
    </source>
</evidence>
<protein>
    <recommendedName>
        <fullName evidence="4">BED-type domain-containing protein</fullName>
    </recommendedName>
</protein>
<accession>A0ABR3CGB2</accession>
<dbReference type="RefSeq" id="XP_066632706.1">
    <property type="nucleotide sequence ID" value="XM_066776864.1"/>
</dbReference>
<feature type="region of interest" description="Disordered" evidence="1">
    <location>
        <begin position="69"/>
        <end position="90"/>
    </location>
</feature>
<dbReference type="Proteomes" id="UP001430584">
    <property type="component" value="Unassembled WGS sequence"/>
</dbReference>
<proteinExistence type="predicted"/>
<name>A0ABR3CGB2_9PEZI</name>
<evidence type="ECO:0000256" key="1">
    <source>
        <dbReference type="SAM" id="MobiDB-lite"/>
    </source>
</evidence>
<dbReference type="GeneID" id="92009499"/>
<sequence length="153" mass="17484">MPTPKAQNVWIVRQYEILSPKQMGREHETARCLHCRTYERIASKISELKAHLLNRCPAYQRKLEAGELPQEDCPPEFRQSQPPVARLSKTEEERLHRLAALAVAEIGGSLSFFEHPAIKAYLQALNPAHQPPDRHTIWASTTTAQKRNLDVLD</sequence>
<evidence type="ECO:0000313" key="3">
    <source>
        <dbReference type="Proteomes" id="UP001430584"/>
    </source>
</evidence>
<evidence type="ECO:0000313" key="2">
    <source>
        <dbReference type="EMBL" id="KAL0259677.1"/>
    </source>
</evidence>
<reference evidence="2 3" key="1">
    <citation type="submission" date="2024-02" db="EMBL/GenBank/DDBJ databases">
        <title>De novo assembly and annotation of 12 fungi associated with fruit tree decline syndrome in Ontario, Canada.</title>
        <authorList>
            <person name="Sulman M."/>
            <person name="Ellouze W."/>
            <person name="Ilyukhin E."/>
        </authorList>
    </citation>
    <scope>NUCLEOTIDE SEQUENCE [LARGE SCALE GENOMIC DNA]</scope>
    <source>
        <strain evidence="2 3">FDS-637</strain>
    </source>
</reference>
<dbReference type="EMBL" id="JAJVCZ030000005">
    <property type="protein sequence ID" value="KAL0259677.1"/>
    <property type="molecule type" value="Genomic_DNA"/>
</dbReference>